<dbReference type="EMBL" id="SDMP01000004">
    <property type="protein sequence ID" value="RYR60589.1"/>
    <property type="molecule type" value="Genomic_DNA"/>
</dbReference>
<sequence>MIGSMVSSKLMAPHTWYFPSNFADEVLSGATVDRLQVGYTLPWMPETNNLHYVFVPIWEPADVWYLMMLDVKESRLYAFDVNKTPESIIRREANMTRICRMLGKLFMLNRNLVNFRHGNPNPATWGKFHYPASLPTDVDGYVAYPITHQLTRIVLMSDA</sequence>
<reference evidence="1 2" key="1">
    <citation type="submission" date="2019-01" db="EMBL/GenBank/DDBJ databases">
        <title>Sequencing of cultivated peanut Arachis hypogaea provides insights into genome evolution and oil improvement.</title>
        <authorList>
            <person name="Chen X."/>
        </authorList>
    </citation>
    <scope>NUCLEOTIDE SEQUENCE [LARGE SCALE GENOMIC DNA]</scope>
    <source>
        <strain evidence="2">cv. Fuhuasheng</strain>
        <tissue evidence="1">Leaves</tissue>
    </source>
</reference>
<protein>
    <recommendedName>
        <fullName evidence="3">Ubiquitin-like protease family profile domain-containing protein</fullName>
    </recommendedName>
</protein>
<comment type="caution">
    <text evidence="1">The sequence shown here is derived from an EMBL/GenBank/DDBJ whole genome shotgun (WGS) entry which is preliminary data.</text>
</comment>
<organism evidence="1 2">
    <name type="scientific">Arachis hypogaea</name>
    <name type="common">Peanut</name>
    <dbReference type="NCBI Taxonomy" id="3818"/>
    <lineage>
        <taxon>Eukaryota</taxon>
        <taxon>Viridiplantae</taxon>
        <taxon>Streptophyta</taxon>
        <taxon>Embryophyta</taxon>
        <taxon>Tracheophyta</taxon>
        <taxon>Spermatophyta</taxon>
        <taxon>Magnoliopsida</taxon>
        <taxon>eudicotyledons</taxon>
        <taxon>Gunneridae</taxon>
        <taxon>Pentapetalae</taxon>
        <taxon>rosids</taxon>
        <taxon>fabids</taxon>
        <taxon>Fabales</taxon>
        <taxon>Fabaceae</taxon>
        <taxon>Papilionoideae</taxon>
        <taxon>50 kb inversion clade</taxon>
        <taxon>dalbergioids sensu lato</taxon>
        <taxon>Dalbergieae</taxon>
        <taxon>Pterocarpus clade</taxon>
        <taxon>Arachis</taxon>
    </lineage>
</organism>
<keyword evidence="2" id="KW-1185">Reference proteome</keyword>
<dbReference type="Proteomes" id="UP000289738">
    <property type="component" value="Chromosome A04"/>
</dbReference>
<evidence type="ECO:0008006" key="3">
    <source>
        <dbReference type="Google" id="ProtNLM"/>
    </source>
</evidence>
<evidence type="ECO:0000313" key="2">
    <source>
        <dbReference type="Proteomes" id="UP000289738"/>
    </source>
</evidence>
<accession>A0A445DBN3</accession>
<gene>
    <name evidence="1" type="ORF">Ahy_A04g017638</name>
</gene>
<evidence type="ECO:0000313" key="1">
    <source>
        <dbReference type="EMBL" id="RYR60589.1"/>
    </source>
</evidence>
<dbReference type="AlphaFoldDB" id="A0A445DBN3"/>
<name>A0A445DBN3_ARAHY</name>
<proteinExistence type="predicted"/>